<accession>A0ABY8U459</accession>
<feature type="domain" description="Rhamnogalacturonase A/B/Epimerase-like pectate lyase" evidence="3">
    <location>
        <begin position="95"/>
        <end position="168"/>
    </location>
</feature>
<organism evidence="4 5">
    <name type="scientific">Tetradesmus obliquus</name>
    <name type="common">Green alga</name>
    <name type="synonym">Acutodesmus obliquus</name>
    <dbReference type="NCBI Taxonomy" id="3088"/>
    <lineage>
        <taxon>Eukaryota</taxon>
        <taxon>Viridiplantae</taxon>
        <taxon>Chlorophyta</taxon>
        <taxon>core chlorophytes</taxon>
        <taxon>Chlorophyceae</taxon>
        <taxon>CS clade</taxon>
        <taxon>Sphaeropleales</taxon>
        <taxon>Scenedesmaceae</taxon>
        <taxon>Tetradesmus</taxon>
    </lineage>
</organism>
<sequence length="647" mass="71021">MCRKSILPSSVLLLLLLLLVIRVAVAIPVRTPKTTSPVTVNKTCDQGFSNNRVPIDLWGCQGELWSSKGPLSDWSFAGYGAGMEKIPDLPVTVDVKRDFQAAGDGKEDDTAAVLAALKATREAGGVIYFPPGKYLLTNQLNLTSNQVLRGAGRDATNLFFNTSLQQLHGWGPHYAPGMEKSPYTWAGALISTQKETYIYSGWRMRLAAVAKPAARGERRLYVTDLSNTAVRADEVFASGSWVALRMRETHQAGLAKALCNSRSEVGSTLGQDFGGAAVVTHSSRVLAAGHDWLELERPLHIDVGLEFGPEIFTSQNFKVTGVGVEDLQIEFPWTPYLGHHEEPGYNAIEFESATNSWVRRVRILNADAAIKVYASIFNTISDVQIGTSPKSRKGGRWHGRDHVMQLADQDGHMAIALHWASHDNLVEKFNITGTYHHDLLVAGYSSHNVFSNGSGTDLCLDHHGGAPHNNLWTDIDLGLGQAALRWSGAPGHFPFAGANNTFWSIWASSIPVRPDYAGLLAPGAFNKRMSVQQLRRRATLPMMSRPARLQGFGQLLVDVPVDASYPTIKEAGDWRIYYSPERRAWPANLYSAMRDTQQQRLQLFEQQPAGSTPGSSSSSSSSSKEPGVSSTKRPLQNVARRYCRLLQ</sequence>
<feature type="region of interest" description="Disordered" evidence="1">
    <location>
        <begin position="605"/>
        <end position="639"/>
    </location>
</feature>
<evidence type="ECO:0000313" key="4">
    <source>
        <dbReference type="EMBL" id="WIA14761.1"/>
    </source>
</evidence>
<feature type="compositionally biased region" description="Low complexity" evidence="1">
    <location>
        <begin position="605"/>
        <end position="632"/>
    </location>
</feature>
<name>A0ABY8U459_TETOB</name>
<feature type="chain" id="PRO_5047391734" description="Rhamnogalacturonase A/B/Epimerase-like pectate lyase domain-containing protein" evidence="2">
    <location>
        <begin position="27"/>
        <end position="647"/>
    </location>
</feature>
<evidence type="ECO:0000256" key="1">
    <source>
        <dbReference type="SAM" id="MobiDB-lite"/>
    </source>
</evidence>
<dbReference type="Proteomes" id="UP001244341">
    <property type="component" value="Chromosome 5b"/>
</dbReference>
<evidence type="ECO:0000313" key="5">
    <source>
        <dbReference type="Proteomes" id="UP001244341"/>
    </source>
</evidence>
<protein>
    <recommendedName>
        <fullName evidence="3">Rhamnogalacturonase A/B/Epimerase-like pectate lyase domain-containing protein</fullName>
    </recommendedName>
</protein>
<dbReference type="EMBL" id="CP126212">
    <property type="protein sequence ID" value="WIA14761.1"/>
    <property type="molecule type" value="Genomic_DNA"/>
</dbReference>
<proteinExistence type="predicted"/>
<keyword evidence="5" id="KW-1185">Reference proteome</keyword>
<dbReference type="Gene3D" id="2.160.20.10">
    <property type="entry name" value="Single-stranded right-handed beta-helix, Pectin lyase-like"/>
    <property type="match status" value="1"/>
</dbReference>
<reference evidence="4 5" key="1">
    <citation type="submission" date="2023-05" db="EMBL/GenBank/DDBJ databases">
        <title>A 100% complete, gapless, phased diploid assembly of the Scenedesmus obliquus UTEX 3031 genome.</title>
        <authorList>
            <person name="Biondi T.C."/>
            <person name="Hanschen E.R."/>
            <person name="Kwon T."/>
            <person name="Eng W."/>
            <person name="Kruse C.P.S."/>
            <person name="Koehler S.I."/>
            <person name="Kunde Y."/>
            <person name="Gleasner C.D."/>
            <person name="You Mak K.T."/>
            <person name="Polle J."/>
            <person name="Hovde B.T."/>
            <person name="Starkenburg S.R."/>
        </authorList>
    </citation>
    <scope>NUCLEOTIDE SEQUENCE [LARGE SCALE GENOMIC DNA]</scope>
    <source>
        <strain evidence="4 5">DOE0152z</strain>
    </source>
</reference>
<dbReference type="InterPro" id="IPR012334">
    <property type="entry name" value="Pectin_lyas_fold"/>
</dbReference>
<dbReference type="InterPro" id="IPR024535">
    <property type="entry name" value="RHGA/B-epi-like_pectate_lyase"/>
</dbReference>
<dbReference type="SUPFAM" id="SSF51126">
    <property type="entry name" value="Pectin lyase-like"/>
    <property type="match status" value="1"/>
</dbReference>
<dbReference type="InterPro" id="IPR011050">
    <property type="entry name" value="Pectin_lyase_fold/virulence"/>
</dbReference>
<feature type="signal peptide" evidence="2">
    <location>
        <begin position="1"/>
        <end position="26"/>
    </location>
</feature>
<dbReference type="Pfam" id="PF12708">
    <property type="entry name" value="Pect-lyase_RHGA_epim"/>
    <property type="match status" value="1"/>
</dbReference>
<keyword evidence="2" id="KW-0732">Signal</keyword>
<gene>
    <name evidence="4" type="ORF">OEZ85_003246</name>
</gene>
<evidence type="ECO:0000259" key="3">
    <source>
        <dbReference type="Pfam" id="PF12708"/>
    </source>
</evidence>
<evidence type="ECO:0000256" key="2">
    <source>
        <dbReference type="SAM" id="SignalP"/>
    </source>
</evidence>